<keyword evidence="1 4" id="KW-0489">Methyltransferase</keyword>
<dbReference type="SUPFAM" id="SSF55315">
    <property type="entry name" value="L30e-like"/>
    <property type="match status" value="1"/>
</dbReference>
<dbReference type="PANTHER" id="PTHR46429:SF1">
    <property type="entry name" value="23S RRNA (GUANOSINE-2'-O-)-METHYLTRANSFERASE RLMB"/>
    <property type="match status" value="1"/>
</dbReference>
<name>A0A068DNY4_9FLAO</name>
<dbReference type="Proteomes" id="UP000027148">
    <property type="component" value="Chromosome"/>
</dbReference>
<evidence type="ECO:0000256" key="2">
    <source>
        <dbReference type="ARBA" id="ARBA00022679"/>
    </source>
</evidence>
<dbReference type="CDD" id="cd18103">
    <property type="entry name" value="SpoU-like_RlmB"/>
    <property type="match status" value="1"/>
</dbReference>
<keyword evidence="2 4" id="KW-0808">Transferase</keyword>
<dbReference type="InterPro" id="IPR029026">
    <property type="entry name" value="tRNA_m1G_MTases_N"/>
</dbReference>
<dbReference type="InterPro" id="IPR001537">
    <property type="entry name" value="SpoU_MeTrfase"/>
</dbReference>
<evidence type="ECO:0000259" key="3">
    <source>
        <dbReference type="SMART" id="SM00967"/>
    </source>
</evidence>
<dbReference type="InterPro" id="IPR029064">
    <property type="entry name" value="Ribosomal_eL30-like_sf"/>
</dbReference>
<dbReference type="KEGG" id="elv:FNIIJ_185"/>
<reference evidence="4 5" key="1">
    <citation type="journal article" date="2014" name="Genome Biol. Evol.">
        <title>Genome sequence of "Candidatus Walczuchella monophlebidarum" the flavobacterial endosymbiont of Llaveia axin axin (Hemiptera: Coccoidea: Monophlebidae).</title>
        <authorList>
            <person name="Rosas-Perez T."/>
            <person name="Rosenblueth M."/>
            <person name="Rincon-Rosales R."/>
            <person name="Mora J."/>
            <person name="Martinez-Romero E."/>
        </authorList>
    </citation>
    <scope>NUCLEOTIDE SEQUENCE [LARGE SCALE GENOMIC DNA]</scope>
    <source>
        <strain evidence="4">FNIIJ</strain>
    </source>
</reference>
<dbReference type="GO" id="GO:0003723">
    <property type="term" value="F:RNA binding"/>
    <property type="evidence" value="ECO:0007669"/>
    <property type="project" value="InterPro"/>
</dbReference>
<protein>
    <submittedName>
        <fullName evidence="4">TrmH family RNA methyltransferase</fullName>
    </submittedName>
</protein>
<dbReference type="SUPFAM" id="SSF75217">
    <property type="entry name" value="alpha/beta knot"/>
    <property type="match status" value="1"/>
</dbReference>
<organism evidence="4 5">
    <name type="scientific">Candidatus Walczuchella monophlebidarum</name>
    <dbReference type="NCBI Taxonomy" id="1415657"/>
    <lineage>
        <taxon>Bacteria</taxon>
        <taxon>Pseudomonadati</taxon>
        <taxon>Bacteroidota</taxon>
        <taxon>Flavobacteriia</taxon>
        <taxon>Flavobacteriales</taxon>
        <taxon>Candidatus Walczuchella</taxon>
    </lineage>
</organism>
<dbReference type="Gene3D" id="3.30.1330.30">
    <property type="match status" value="1"/>
</dbReference>
<dbReference type="PANTHER" id="PTHR46429">
    <property type="entry name" value="23S RRNA (GUANOSINE-2'-O-)-METHYLTRANSFERASE RLMB"/>
    <property type="match status" value="1"/>
</dbReference>
<dbReference type="AlphaFoldDB" id="A0A068DNY4"/>
<sequence length="250" mass="27577">MVITPFSNSIYGFHPLIEAIKSGKIISKIFLQKGLLGNNYYTLYELIKKHRIPFQNVSLETLNRLTKKNHQGVFAFISSIDFHCIENLLPKVSELGNIPLFLVLDGITDVRNFGAIIRTSECFGVNAIIIPSKGSAPVNSDTIKTSSGAIFKIPICKENNLLRSLIFLKKSGLHIIAATEKADTIFYEANLSVPLAIILGNEEKGISKSCLSISDERLKLPMLGTISSLNVSVVCGVLLYEILRQRVAKL</sequence>
<evidence type="ECO:0000313" key="5">
    <source>
        <dbReference type="Proteomes" id="UP000027148"/>
    </source>
</evidence>
<gene>
    <name evidence="4" type="ORF">FNIIJ_185</name>
</gene>
<keyword evidence="5" id="KW-1185">Reference proteome</keyword>
<dbReference type="OrthoDB" id="9794400at2"/>
<evidence type="ECO:0000313" key="4">
    <source>
        <dbReference type="EMBL" id="AID37460.1"/>
    </source>
</evidence>
<dbReference type="STRING" id="1415657.FNIIJ_185"/>
<dbReference type="Pfam" id="PF00588">
    <property type="entry name" value="SpoU_methylase"/>
    <property type="match status" value="1"/>
</dbReference>
<feature type="domain" description="RNA 2-O ribose methyltransferase substrate binding" evidence="3">
    <location>
        <begin position="9"/>
        <end position="83"/>
    </location>
</feature>
<evidence type="ECO:0000256" key="1">
    <source>
        <dbReference type="ARBA" id="ARBA00022603"/>
    </source>
</evidence>
<dbReference type="SMART" id="SM00967">
    <property type="entry name" value="SpoU_sub_bind"/>
    <property type="match status" value="1"/>
</dbReference>
<dbReference type="InterPro" id="IPR004441">
    <property type="entry name" value="rRNA_MeTrfase_TrmH"/>
</dbReference>
<dbReference type="Pfam" id="PF08032">
    <property type="entry name" value="SpoU_sub_bind"/>
    <property type="match status" value="1"/>
</dbReference>
<dbReference type="RefSeq" id="WP_038436182.1">
    <property type="nucleotide sequence ID" value="NZ_CP006873.1"/>
</dbReference>
<dbReference type="GO" id="GO:0032259">
    <property type="term" value="P:methylation"/>
    <property type="evidence" value="ECO:0007669"/>
    <property type="project" value="UniProtKB-KW"/>
</dbReference>
<dbReference type="NCBIfam" id="TIGR00186">
    <property type="entry name" value="rRNA_methyl_3"/>
    <property type="match status" value="1"/>
</dbReference>
<dbReference type="InterPro" id="IPR013123">
    <property type="entry name" value="SpoU_subst-bd"/>
</dbReference>
<accession>A0A068DNY4</accession>
<dbReference type="GO" id="GO:0005829">
    <property type="term" value="C:cytosol"/>
    <property type="evidence" value="ECO:0007669"/>
    <property type="project" value="TreeGrafter"/>
</dbReference>
<dbReference type="HOGENOM" id="CLU_021322_0_1_10"/>
<proteinExistence type="predicted"/>
<dbReference type="GO" id="GO:0006396">
    <property type="term" value="P:RNA processing"/>
    <property type="evidence" value="ECO:0007669"/>
    <property type="project" value="InterPro"/>
</dbReference>
<dbReference type="Gene3D" id="3.40.1280.10">
    <property type="match status" value="1"/>
</dbReference>
<dbReference type="InterPro" id="IPR029028">
    <property type="entry name" value="Alpha/beta_knot_MTases"/>
</dbReference>
<dbReference type="EMBL" id="CP006873">
    <property type="protein sequence ID" value="AID37460.1"/>
    <property type="molecule type" value="Genomic_DNA"/>
</dbReference>
<dbReference type="GO" id="GO:0008173">
    <property type="term" value="F:RNA methyltransferase activity"/>
    <property type="evidence" value="ECO:0007669"/>
    <property type="project" value="InterPro"/>
</dbReference>